<feature type="transmembrane region" description="Helical" evidence="2">
    <location>
        <begin position="924"/>
        <end position="943"/>
    </location>
</feature>
<feature type="transmembrane region" description="Helical" evidence="2">
    <location>
        <begin position="665"/>
        <end position="684"/>
    </location>
</feature>
<gene>
    <name evidence="3" type="ORF">SAPINGB_P002534</name>
</gene>
<feature type="transmembrane region" description="Helical" evidence="2">
    <location>
        <begin position="487"/>
        <end position="508"/>
    </location>
</feature>
<feature type="transmembrane region" description="Helical" evidence="2">
    <location>
        <begin position="629"/>
        <end position="653"/>
    </location>
</feature>
<feature type="transmembrane region" description="Helical" evidence="2">
    <location>
        <begin position="451"/>
        <end position="472"/>
    </location>
</feature>
<keyword evidence="2" id="KW-1133">Transmembrane helix</keyword>
<feature type="transmembrane region" description="Helical" evidence="2">
    <location>
        <begin position="767"/>
        <end position="787"/>
    </location>
</feature>
<accession>A0A5E8BK64</accession>
<feature type="region of interest" description="Disordered" evidence="1">
    <location>
        <begin position="59"/>
        <end position="78"/>
    </location>
</feature>
<proteinExistence type="predicted"/>
<dbReference type="Proteomes" id="UP000398389">
    <property type="component" value="Unassembled WGS sequence"/>
</dbReference>
<reference evidence="3 4" key="1">
    <citation type="submission" date="2019-09" db="EMBL/GenBank/DDBJ databases">
        <authorList>
            <person name="Brejova B."/>
        </authorList>
    </citation>
    <scope>NUCLEOTIDE SEQUENCE [LARGE SCALE GENOMIC DNA]</scope>
</reference>
<evidence type="ECO:0000313" key="4">
    <source>
        <dbReference type="Proteomes" id="UP000398389"/>
    </source>
</evidence>
<dbReference type="GeneID" id="43581352"/>
<feature type="transmembrane region" description="Helical" evidence="2">
    <location>
        <begin position="419"/>
        <end position="439"/>
    </location>
</feature>
<feature type="transmembrane region" description="Helical" evidence="2">
    <location>
        <begin position="585"/>
        <end position="609"/>
    </location>
</feature>
<evidence type="ECO:0000313" key="3">
    <source>
        <dbReference type="EMBL" id="VVT49967.1"/>
    </source>
</evidence>
<dbReference type="OrthoDB" id="1932925at2759"/>
<name>A0A5E8BK64_9ASCO</name>
<protein>
    <recommendedName>
        <fullName evidence="5">Cas1p 10 TM acyl transferase domain-containing protein</fullName>
    </recommendedName>
</protein>
<feature type="transmembrane region" description="Helical" evidence="2">
    <location>
        <begin position="853"/>
        <end position="872"/>
    </location>
</feature>
<evidence type="ECO:0000256" key="1">
    <source>
        <dbReference type="SAM" id="MobiDB-lite"/>
    </source>
</evidence>
<evidence type="ECO:0000256" key="2">
    <source>
        <dbReference type="SAM" id="Phobius"/>
    </source>
</evidence>
<sequence length="968" mass="108507">MISTWIRWAVHGMVVRSALFPILMALALVILLTSHTSSIVSSTRAQVSSPSRFRDDALNTYSDSNSPNQEDSPLKISSGEISSRCNSLLTYGRYFDQDKFLPKAWQPDGCTLHPYQDISGSYQACLEPGDEIIVAGDMTTKQVFYGFLNALWPERYYNQVEDEFHNFDFTLPTDVRVRFLAMPYFNGSNADIIADIAKNGTKSLHKANALKLAQKNNRISHPRSYLFASGGLQFFSKSTNDELPQKNHEFTQNLGLFLTSLLDPISQDGHLAFERIYYAPPLIPYYPMLNSTNKQAYPLGLITNVVANTDNLIKFQRDPDGRPLSGGIVSKATFAKNLNLPKLFYVPVINDLVGANHAELYQTDGIGYIEQTRTLMANILLNHMCNQRLADAADAGVLNEPFKGTCCVDYAPVSESSRAGLSILLILSFISILFFFFITVNSASESMGVSVLQLVLPAFTLLMTLVVVFYVYYTERTHKFVKVGLNYTPYLFIILIQFVGFLGAASFGPTKAHNWQLKEFKGGCLLILLAIEISGYDNIDSKFEGALLARLALTSWAAVDVYIYTTHYISQLRINQSSFYKALKFPAINILHVFLLPQLISLLLIPHASENLSHFQVLATVAPISAKLLFWYMFVAIVIPIVCALTISSLDFVTRLGSHQMRNTAAVAIQMTVITSIAFVVYILRRHLVSQIALDRNQTLSSFQYKYQRQHPILDDFWVLFFAVLTAWLAHSKEILSPVLTAESNLGGKSIVQILQEWKFPEIFSKWSGYISAVLACLLGNYLFYAFKFPIPHLNGSGTIATFSDYNLELYADSMENRGAAYTPAIHTLVTLSIFGLWAVLRYNVFSKKYAARAYIFVSSCGFELLVMRRHVLLTNFGSNFLYILSGGTGQQPRTDPSWDLSYSQNSAVDTMAERLSQGPDKSWWILFSLNLTITSGICIVLAKACAIGWEYYLDSTETGEPEKRDSF</sequence>
<dbReference type="EMBL" id="CABVLU010000002">
    <property type="protein sequence ID" value="VVT49967.1"/>
    <property type="molecule type" value="Genomic_DNA"/>
</dbReference>
<dbReference type="AlphaFoldDB" id="A0A5E8BK64"/>
<keyword evidence="2" id="KW-0812">Transmembrane</keyword>
<evidence type="ECO:0008006" key="5">
    <source>
        <dbReference type="Google" id="ProtNLM"/>
    </source>
</evidence>
<dbReference type="RefSeq" id="XP_031853143.1">
    <property type="nucleotide sequence ID" value="XM_031997252.1"/>
</dbReference>
<organism evidence="3 4">
    <name type="scientific">Magnusiomyces paraingens</name>
    <dbReference type="NCBI Taxonomy" id="2606893"/>
    <lineage>
        <taxon>Eukaryota</taxon>
        <taxon>Fungi</taxon>
        <taxon>Dikarya</taxon>
        <taxon>Ascomycota</taxon>
        <taxon>Saccharomycotina</taxon>
        <taxon>Dipodascomycetes</taxon>
        <taxon>Dipodascales</taxon>
        <taxon>Dipodascaceae</taxon>
        <taxon>Magnusiomyces</taxon>
    </lineage>
</organism>
<keyword evidence="2" id="KW-0472">Membrane</keyword>
<feature type="compositionally biased region" description="Polar residues" evidence="1">
    <location>
        <begin position="59"/>
        <end position="71"/>
    </location>
</feature>
<keyword evidence="4" id="KW-1185">Reference proteome</keyword>
<feature type="transmembrane region" description="Helical" evidence="2">
    <location>
        <begin position="821"/>
        <end position="841"/>
    </location>
</feature>